<name>A0A1Y1NFN2_PHOPY</name>
<dbReference type="PROSITE" id="PS50833">
    <property type="entry name" value="BRIX"/>
    <property type="match status" value="1"/>
</dbReference>
<sequence length="462" mass="53464">MVKKKKGRSVKRNPNVNSEPEELTQAPHSFIIQRGLTQGHIIELTRDFRKLMEPFTAKSLQEHKKNTIKDFVSVAGLLHVTHLCIFSQTEVGMYFKVGRLPRGPTLTFKVQSFSLAKDVVSSLKKQLVVEKAFKHSPLIILNSFSSEKAHMKLMASMFQNMFPKINLTNVDLNKIRRCVLLNYDPSTDLIDFRHYIIKIVPVGVSKGVKKVIQGKIPDLSKCDDISEFFTRAGTLSESEMEDDPNSHITVNQKLVSRGNVEQGQSAIKLTELGPRMTLQLMKVEDGLLDGIVLYHHLIHKTEEEKLEIQRKRDSKRKLKEKRKKIQEANKKRKEIEKEELKQKSLKGMHANVPKTTEKNSLEENDDDVQYYRDEVGEEPDKDLFLDNQPKSDISKVLKKFKKKKTSLEKNKQVTKYEDKFEKTKEKLGLKGRTQFKRNKFQVHNRVVGKTFNKRLNVKRKSK</sequence>
<dbReference type="Pfam" id="PF04427">
    <property type="entry name" value="Brix"/>
    <property type="match status" value="1"/>
</dbReference>
<organism evidence="3">
    <name type="scientific">Photinus pyralis</name>
    <name type="common">Common eastern firefly</name>
    <name type="synonym">Lampyris pyralis</name>
    <dbReference type="NCBI Taxonomy" id="7054"/>
    <lineage>
        <taxon>Eukaryota</taxon>
        <taxon>Metazoa</taxon>
        <taxon>Ecdysozoa</taxon>
        <taxon>Arthropoda</taxon>
        <taxon>Hexapoda</taxon>
        <taxon>Insecta</taxon>
        <taxon>Pterygota</taxon>
        <taxon>Neoptera</taxon>
        <taxon>Endopterygota</taxon>
        <taxon>Coleoptera</taxon>
        <taxon>Polyphaga</taxon>
        <taxon>Elateriformia</taxon>
        <taxon>Elateroidea</taxon>
        <taxon>Lampyridae</taxon>
        <taxon>Lampyrinae</taxon>
        <taxon>Photinus</taxon>
    </lineage>
</organism>
<feature type="region of interest" description="Disordered" evidence="1">
    <location>
        <begin position="1"/>
        <end position="24"/>
    </location>
</feature>
<dbReference type="GO" id="GO:0006364">
    <property type="term" value="P:rRNA processing"/>
    <property type="evidence" value="ECO:0007669"/>
    <property type="project" value="InterPro"/>
</dbReference>
<dbReference type="PANTHER" id="PTHR12661:SF5">
    <property type="entry name" value="SUPPRESSOR OF SWI4 1 HOMOLOG"/>
    <property type="match status" value="1"/>
</dbReference>
<feature type="compositionally biased region" description="Basic residues" evidence="1">
    <location>
        <begin position="312"/>
        <end position="324"/>
    </location>
</feature>
<dbReference type="InterPro" id="IPR045112">
    <property type="entry name" value="PPAN-like"/>
</dbReference>
<evidence type="ECO:0000259" key="2">
    <source>
        <dbReference type="PROSITE" id="PS50833"/>
    </source>
</evidence>
<proteinExistence type="predicted"/>
<protein>
    <recommendedName>
        <fullName evidence="2">Brix domain-containing protein</fullName>
    </recommendedName>
</protein>
<accession>A0A1Y1NFN2</accession>
<dbReference type="GO" id="GO:0030687">
    <property type="term" value="C:preribosome, large subunit precursor"/>
    <property type="evidence" value="ECO:0007669"/>
    <property type="project" value="TreeGrafter"/>
</dbReference>
<evidence type="ECO:0000256" key="1">
    <source>
        <dbReference type="SAM" id="MobiDB-lite"/>
    </source>
</evidence>
<feature type="compositionally biased region" description="Basic residues" evidence="1">
    <location>
        <begin position="1"/>
        <end position="11"/>
    </location>
</feature>
<dbReference type="PANTHER" id="PTHR12661">
    <property type="entry name" value="PETER PAN-RELATED"/>
    <property type="match status" value="1"/>
</dbReference>
<feature type="domain" description="Brix" evidence="2">
    <location>
        <begin position="27"/>
        <end position="289"/>
    </location>
</feature>
<dbReference type="GO" id="GO:0000027">
    <property type="term" value="P:ribosomal large subunit assembly"/>
    <property type="evidence" value="ECO:0007669"/>
    <property type="project" value="TreeGrafter"/>
</dbReference>
<dbReference type="GO" id="GO:0019843">
    <property type="term" value="F:rRNA binding"/>
    <property type="evidence" value="ECO:0007669"/>
    <property type="project" value="InterPro"/>
</dbReference>
<reference evidence="3" key="1">
    <citation type="journal article" date="2016" name="Sci. Rep.">
        <title>Molecular characterization of firefly nuptial gifts: a multi-omics approach sheds light on postcopulatory sexual selection.</title>
        <authorList>
            <person name="Al-Wathiqui N."/>
            <person name="Fallon T.R."/>
            <person name="South A."/>
            <person name="Weng J.K."/>
            <person name="Lewis S.M."/>
        </authorList>
    </citation>
    <scope>NUCLEOTIDE SEQUENCE</scope>
</reference>
<evidence type="ECO:0000313" key="3">
    <source>
        <dbReference type="EMBL" id="JAV96722.1"/>
    </source>
</evidence>
<dbReference type="AlphaFoldDB" id="A0A1Y1NFN2"/>
<dbReference type="InterPro" id="IPR007109">
    <property type="entry name" value="Brix"/>
</dbReference>
<feature type="region of interest" description="Disordered" evidence="1">
    <location>
        <begin position="307"/>
        <end position="366"/>
    </location>
</feature>
<dbReference type="EMBL" id="GEZM01003568">
    <property type="protein sequence ID" value="JAV96722.1"/>
    <property type="molecule type" value="Transcribed_RNA"/>
</dbReference>
<feature type="compositionally biased region" description="Basic and acidic residues" evidence="1">
    <location>
        <begin position="325"/>
        <end position="342"/>
    </location>
</feature>
<dbReference type="SMART" id="SM00879">
    <property type="entry name" value="Brix"/>
    <property type="match status" value="1"/>
</dbReference>